<reference evidence="2 3" key="1">
    <citation type="journal article" date="2023" name="Elife">
        <title>Identification of key yeast species and microbe-microbe interactions impacting larval growth of Drosophila in the wild.</title>
        <authorList>
            <person name="Mure A."/>
            <person name="Sugiura Y."/>
            <person name="Maeda R."/>
            <person name="Honda K."/>
            <person name="Sakurai N."/>
            <person name="Takahashi Y."/>
            <person name="Watada M."/>
            <person name="Katoh T."/>
            <person name="Gotoh A."/>
            <person name="Gotoh Y."/>
            <person name="Taniguchi I."/>
            <person name="Nakamura K."/>
            <person name="Hayashi T."/>
            <person name="Katayama T."/>
            <person name="Uemura T."/>
            <person name="Hattori Y."/>
        </authorList>
    </citation>
    <scope>NUCLEOTIDE SEQUENCE [LARGE SCALE GENOMIC DNA]</scope>
    <source>
        <strain evidence="2 3">SC-9</strain>
    </source>
</reference>
<name>A0AAV5QJ52_9ASCO</name>
<accession>A0AAV5QJ52</accession>
<dbReference type="AlphaFoldDB" id="A0AAV5QJ52"/>
<keyword evidence="3" id="KW-1185">Reference proteome</keyword>
<proteinExistence type="predicted"/>
<dbReference type="Proteomes" id="UP001360560">
    <property type="component" value="Unassembled WGS sequence"/>
</dbReference>
<dbReference type="Pfam" id="PF05347">
    <property type="entry name" value="Complex1_LYR"/>
    <property type="match status" value="1"/>
</dbReference>
<evidence type="ECO:0000259" key="1">
    <source>
        <dbReference type="Pfam" id="PF05347"/>
    </source>
</evidence>
<evidence type="ECO:0000313" key="2">
    <source>
        <dbReference type="EMBL" id="GMM34651.1"/>
    </source>
</evidence>
<dbReference type="InterPro" id="IPR008011">
    <property type="entry name" value="Complex1_LYR_dom"/>
</dbReference>
<feature type="domain" description="Complex 1 LYR protein" evidence="1">
    <location>
        <begin position="15"/>
        <end position="56"/>
    </location>
</feature>
<dbReference type="RefSeq" id="XP_064851651.1">
    <property type="nucleotide sequence ID" value="XM_064995579.1"/>
</dbReference>
<dbReference type="EMBL" id="BTFZ01000003">
    <property type="protein sequence ID" value="GMM34651.1"/>
    <property type="molecule type" value="Genomic_DNA"/>
</dbReference>
<gene>
    <name evidence="2" type="ORF">DASC09_019760</name>
</gene>
<comment type="caution">
    <text evidence="2">The sequence shown here is derived from an EMBL/GenBank/DDBJ whole genome shotgun (WGS) entry which is preliminary data.</text>
</comment>
<sequence length="382" mass="45089">MVTHFTKLPSHGFAVRTLYRNLLKEARRALPDNSTKAESLITDQFQKNKRLSSPWRCRDELTRGNSIYETLSVLLPGSSNASQSGSPDAPNTTVGATEDVVSSWPIIEKLISDAENYSPVHYGHRKNIMNFPKVIEPSLNPPPPSTESRDAHAKLQSDRTRVLNYLRLENPGTWGREVDIDITASKSVDILKKLAHRQSMRRLGRLRYIFRQRGPYKIRKYQKWFSYHGSMYQFLRLPWSQNPKTSIYLQQLRKFQDLLVNMHQQRKEILKWCTMEAAWEYRISGKQDREYMKQLKREWSYGFMSTISYNEKKYGWAMKKCRAYNKRINSQKQKYQELMNKWHIEKLEKFEKLETYLKENDVKHDSSPSLGEVMRQFGFKGN</sequence>
<organism evidence="2 3">
    <name type="scientific">Saccharomycopsis crataegensis</name>
    <dbReference type="NCBI Taxonomy" id="43959"/>
    <lineage>
        <taxon>Eukaryota</taxon>
        <taxon>Fungi</taxon>
        <taxon>Dikarya</taxon>
        <taxon>Ascomycota</taxon>
        <taxon>Saccharomycotina</taxon>
        <taxon>Saccharomycetes</taxon>
        <taxon>Saccharomycopsidaceae</taxon>
        <taxon>Saccharomycopsis</taxon>
    </lineage>
</organism>
<protein>
    <recommendedName>
        <fullName evidence="1">Complex 1 LYR protein domain-containing protein</fullName>
    </recommendedName>
</protein>
<evidence type="ECO:0000313" key="3">
    <source>
        <dbReference type="Proteomes" id="UP001360560"/>
    </source>
</evidence>
<dbReference type="GeneID" id="90072630"/>